<dbReference type="AlphaFoldDB" id="A0A5K1K7V2"/>
<feature type="region of interest" description="Disordered" evidence="1">
    <location>
        <begin position="166"/>
        <end position="283"/>
    </location>
</feature>
<reference evidence="2" key="1">
    <citation type="submission" date="2019-10" db="EMBL/GenBank/DDBJ databases">
        <authorList>
            <person name="Nor Muhammad N."/>
        </authorList>
    </citation>
    <scope>NUCLEOTIDE SEQUENCE</scope>
</reference>
<dbReference type="EMBL" id="LR730274">
    <property type="protein sequence ID" value="VWP02511.1"/>
    <property type="molecule type" value="Genomic_DNA"/>
</dbReference>
<feature type="compositionally biased region" description="Acidic residues" evidence="1">
    <location>
        <begin position="167"/>
        <end position="179"/>
    </location>
</feature>
<accession>A0A5K1K7V2</accession>
<proteinExistence type="predicted"/>
<sequence>MVAVKAEPEARTMSNSAEKRTFYIVLGGGLPGVRMERPRNVAEGHHIDLLPIVLTIKGLKEAQRVSELNSKIFAKLADLTPDDPEEILAALKESVAVTKLFCDKNFKIYALKVGKLTGIWYGVDWKDVVPLTKYKGAEFKRFKTFMQVMRWMLDKHHLLDQDGLSEGTDDFDDDDDDEANYWNHYPDDSNPPFPARSSSPDLDPFDESISRPASPTKQHRPAASLSKQDSCATTTTWTLPPPSSPTKGKHGLSRAASPTKDIVGASSIERSASVPPPYASAHIPTSSSVRFALSPVTPSSNHGTPRAVVTDA</sequence>
<feature type="region of interest" description="Disordered" evidence="1">
    <location>
        <begin position="293"/>
        <end position="312"/>
    </location>
</feature>
<evidence type="ECO:0000313" key="2">
    <source>
        <dbReference type="EMBL" id="VWP02511.1"/>
    </source>
</evidence>
<organism evidence="2">
    <name type="scientific">Ganoderma boninense</name>
    <dbReference type="NCBI Taxonomy" id="34458"/>
    <lineage>
        <taxon>Eukaryota</taxon>
        <taxon>Fungi</taxon>
        <taxon>Dikarya</taxon>
        <taxon>Basidiomycota</taxon>
        <taxon>Agaricomycotina</taxon>
        <taxon>Agaricomycetes</taxon>
        <taxon>Polyporales</taxon>
        <taxon>Polyporaceae</taxon>
        <taxon>Ganoderma</taxon>
    </lineage>
</organism>
<name>A0A5K1K7V2_9APHY</name>
<protein>
    <submittedName>
        <fullName evidence="2">Transcriptional repressor rco-1</fullName>
    </submittedName>
</protein>
<evidence type="ECO:0000256" key="1">
    <source>
        <dbReference type="SAM" id="MobiDB-lite"/>
    </source>
</evidence>
<gene>
    <name evidence="2" type="primary">G4MUR7</name>
</gene>